<dbReference type="Gene3D" id="3.30.200.20">
    <property type="entry name" value="Phosphorylase Kinase, domain 1"/>
    <property type="match status" value="1"/>
</dbReference>
<sequence>MGTVHLAEAPDGRPVAIKIINREMTGTPDFRERFRREVTAARQVRPFCTAPVLDANMDGEPFYVVTEYIQGPTLEHVISTYGPLSGSDLEGLAAGIATALSAIHGAGVVHRDLKPENILLSPFGPRVIDFGIARRIGTDHRITRAGQSMGTPAFMAPEGLVDEPITAAADVFSWGSVVAYAGTGQLPFAGENVGEVLYKTVYGEPRIDGLSSPLRELVLRALAKDPSERPTPAQLLRELTGQSDTERAARTVGLVGTTIPEIAPNGGPRVQPTKDGFTRRLPGRYRSRLRLALVAGIGAVALAAGLATFLWPNGGGGTSGDASVLADDFSDPGSGWATGRGNGEYEEYQQGAFTISQISQGYHQTVRAPLAGPPANVKITVTVRVESANPADEAGVYCRSDGHHRYDVLLAQNGTMRIRKGDELTGTVLATSSSPVGTAGSGARVTGVCTDSGAGVEIKALVDGRQVAVATDRNAPFRSGTAGIVAGREGRLQYEPATKATFDDFRLDRA</sequence>
<keyword evidence="5" id="KW-0812">Transmembrane</keyword>
<feature type="transmembrane region" description="Helical" evidence="5">
    <location>
        <begin position="289"/>
        <end position="311"/>
    </location>
</feature>
<dbReference type="GO" id="GO:0004674">
    <property type="term" value="F:protein serine/threonine kinase activity"/>
    <property type="evidence" value="ECO:0007669"/>
    <property type="project" value="TreeGrafter"/>
</dbReference>
<evidence type="ECO:0000256" key="5">
    <source>
        <dbReference type="SAM" id="Phobius"/>
    </source>
</evidence>
<keyword evidence="1" id="KW-0808">Transferase</keyword>
<evidence type="ECO:0000256" key="3">
    <source>
        <dbReference type="ARBA" id="ARBA00022777"/>
    </source>
</evidence>
<evidence type="ECO:0000259" key="6">
    <source>
        <dbReference type="PROSITE" id="PS50011"/>
    </source>
</evidence>
<dbReference type="SMART" id="SM00220">
    <property type="entry name" value="S_TKc"/>
    <property type="match status" value="1"/>
</dbReference>
<dbReference type="PANTHER" id="PTHR43289">
    <property type="entry name" value="MITOGEN-ACTIVATED PROTEIN KINASE KINASE KINASE 20-RELATED"/>
    <property type="match status" value="1"/>
</dbReference>
<dbReference type="SUPFAM" id="SSF56112">
    <property type="entry name" value="Protein kinase-like (PK-like)"/>
    <property type="match status" value="1"/>
</dbReference>
<evidence type="ECO:0000256" key="4">
    <source>
        <dbReference type="ARBA" id="ARBA00022840"/>
    </source>
</evidence>
<dbReference type="eggNOG" id="COG0515">
    <property type="taxonomic scope" value="Bacteria"/>
</dbReference>
<keyword evidence="8" id="KW-1185">Reference proteome</keyword>
<dbReference type="InParanoid" id="A0A1I5D9T6"/>
<dbReference type="CDD" id="cd14014">
    <property type="entry name" value="STKc_PknB_like"/>
    <property type="match status" value="1"/>
</dbReference>
<proteinExistence type="predicted"/>
<dbReference type="PANTHER" id="PTHR43289:SF34">
    <property type="entry name" value="SERINE_THREONINE-PROTEIN KINASE YBDM-RELATED"/>
    <property type="match status" value="1"/>
</dbReference>
<feature type="domain" description="Protein kinase" evidence="6">
    <location>
        <begin position="1"/>
        <end position="241"/>
    </location>
</feature>
<dbReference type="InterPro" id="IPR011009">
    <property type="entry name" value="Kinase-like_dom_sf"/>
</dbReference>
<dbReference type="STRING" id="1993.SAMN04489713_103555"/>
<dbReference type="InterPro" id="IPR000719">
    <property type="entry name" value="Prot_kinase_dom"/>
</dbReference>
<evidence type="ECO:0000256" key="1">
    <source>
        <dbReference type="ARBA" id="ARBA00022679"/>
    </source>
</evidence>
<accession>A0A1I5D9T6</accession>
<organism evidence="7 8">
    <name type="scientific">Actinomadura madurae</name>
    <dbReference type="NCBI Taxonomy" id="1993"/>
    <lineage>
        <taxon>Bacteria</taxon>
        <taxon>Bacillati</taxon>
        <taxon>Actinomycetota</taxon>
        <taxon>Actinomycetes</taxon>
        <taxon>Streptosporangiales</taxon>
        <taxon>Thermomonosporaceae</taxon>
        <taxon>Actinomadura</taxon>
    </lineage>
</organism>
<reference evidence="7 8" key="1">
    <citation type="submission" date="2016-10" db="EMBL/GenBank/DDBJ databases">
        <authorList>
            <person name="de Groot N.N."/>
        </authorList>
    </citation>
    <scope>NUCLEOTIDE SEQUENCE [LARGE SCALE GENOMIC DNA]</scope>
    <source>
        <strain evidence="7 8">DSM 43067</strain>
    </source>
</reference>
<keyword evidence="4" id="KW-0067">ATP-binding</keyword>
<dbReference type="AlphaFoldDB" id="A0A1I5D9T6"/>
<dbReference type="InterPro" id="IPR008271">
    <property type="entry name" value="Ser/Thr_kinase_AS"/>
</dbReference>
<dbReference type="PROSITE" id="PS00108">
    <property type="entry name" value="PROTEIN_KINASE_ST"/>
    <property type="match status" value="1"/>
</dbReference>
<gene>
    <name evidence="7" type="ORF">SAMN04489713_103555</name>
</gene>
<evidence type="ECO:0000256" key="2">
    <source>
        <dbReference type="ARBA" id="ARBA00022741"/>
    </source>
</evidence>
<evidence type="ECO:0000313" key="8">
    <source>
        <dbReference type="Proteomes" id="UP000183413"/>
    </source>
</evidence>
<evidence type="ECO:0000313" key="7">
    <source>
        <dbReference type="EMBL" id="SFN96028.1"/>
    </source>
</evidence>
<protein>
    <submittedName>
        <fullName evidence="7">Protein kinase domain-containing protein</fullName>
    </submittedName>
</protein>
<dbReference type="GO" id="GO:0005524">
    <property type="term" value="F:ATP binding"/>
    <property type="evidence" value="ECO:0007669"/>
    <property type="project" value="UniProtKB-KW"/>
</dbReference>
<dbReference type="PROSITE" id="PS50011">
    <property type="entry name" value="PROTEIN_KINASE_DOM"/>
    <property type="match status" value="1"/>
</dbReference>
<name>A0A1I5D9T6_9ACTN</name>
<dbReference type="EMBL" id="FOVH01000003">
    <property type="protein sequence ID" value="SFN96028.1"/>
    <property type="molecule type" value="Genomic_DNA"/>
</dbReference>
<dbReference type="Proteomes" id="UP000183413">
    <property type="component" value="Unassembled WGS sequence"/>
</dbReference>
<keyword evidence="2" id="KW-0547">Nucleotide-binding</keyword>
<keyword evidence="5" id="KW-1133">Transmembrane helix</keyword>
<dbReference type="Pfam" id="PF00069">
    <property type="entry name" value="Pkinase"/>
    <property type="match status" value="1"/>
</dbReference>
<dbReference type="Gene3D" id="2.60.120.560">
    <property type="entry name" value="Exo-inulinase, domain 1"/>
    <property type="match status" value="1"/>
</dbReference>
<keyword evidence="3 7" id="KW-0418">Kinase</keyword>
<keyword evidence="5" id="KW-0472">Membrane</keyword>
<dbReference type="Gene3D" id="1.10.510.10">
    <property type="entry name" value="Transferase(Phosphotransferase) domain 1"/>
    <property type="match status" value="1"/>
</dbReference>